<dbReference type="Pfam" id="PF20859">
    <property type="entry name" value="RHA1_ro05818_N"/>
    <property type="match status" value="1"/>
</dbReference>
<evidence type="ECO:0000313" key="2">
    <source>
        <dbReference type="EMBL" id="TYQ02240.1"/>
    </source>
</evidence>
<dbReference type="SUPFAM" id="SSF54637">
    <property type="entry name" value="Thioesterase/thiol ester dehydrase-isomerase"/>
    <property type="match status" value="1"/>
</dbReference>
<feature type="domain" description="RHA1-ro05818 N-terminal helical" evidence="1">
    <location>
        <begin position="12"/>
        <end position="59"/>
    </location>
</feature>
<dbReference type="InterPro" id="IPR029069">
    <property type="entry name" value="HotDog_dom_sf"/>
</dbReference>
<dbReference type="InterPro" id="IPR048654">
    <property type="entry name" value="RHA1_ro05818_N"/>
</dbReference>
<name>A0A652YKZ1_NOCGL</name>
<sequence>MARIDRADVINPSPIDDAADGLRRLTDLLLRVDENDPSLVAVADELDRIEAALEQNAGPAEFRDPVSGKGNALAPPLDMERLPDGTVRATGSLGLPYQGPQGLVHGGMSALMLDHVLALAHPDEFALIEELVVRYHQPLPLFEDVVITGCQMTDADEKTRARGEITVAGHLAVSAEALFRDAPPPTT</sequence>
<evidence type="ECO:0000259" key="1">
    <source>
        <dbReference type="Pfam" id="PF20859"/>
    </source>
</evidence>
<proteinExistence type="predicted"/>
<dbReference type="Gene3D" id="1.20.58.350">
    <property type="entry name" value="Thioesterase/thiol ester dehydrase-isomerase"/>
    <property type="match status" value="1"/>
</dbReference>
<comment type="caution">
    <text evidence="2">The sequence shown here is derived from an EMBL/GenBank/DDBJ whole genome shotgun (WGS) entry which is preliminary data.</text>
</comment>
<accession>A0A652YKZ1</accession>
<protein>
    <recommendedName>
        <fullName evidence="1">RHA1-ro05818 N-terminal helical domain-containing protein</fullName>
    </recommendedName>
</protein>
<gene>
    <name evidence="2" type="ORF">FNL38_10658</name>
</gene>
<reference evidence="2" key="1">
    <citation type="submission" date="2019-07" db="EMBL/GenBank/DDBJ databases">
        <title>Genomic Encyclopedia of Type Strains, Phase IV (KMG-IV): sequencing the most valuable type-strain genomes for metagenomic binning, comparative biology and taxonomic classification.</title>
        <authorList>
            <person name="Goeker M."/>
        </authorList>
    </citation>
    <scope>NUCLEOTIDE SEQUENCE</scope>
    <source>
        <strain evidence="2">DSM 44596</strain>
    </source>
</reference>
<dbReference type="AlphaFoldDB" id="A0A652YKZ1"/>
<organism evidence="2">
    <name type="scientific">Nocardia globerula</name>
    <dbReference type="NCBI Taxonomy" id="1818"/>
    <lineage>
        <taxon>Bacteria</taxon>
        <taxon>Bacillati</taxon>
        <taxon>Actinomycetota</taxon>
        <taxon>Actinomycetes</taxon>
        <taxon>Mycobacteriales</taxon>
        <taxon>Nocardiaceae</taxon>
        <taxon>Nocardia</taxon>
    </lineage>
</organism>
<dbReference type="EMBL" id="VNIQ01000006">
    <property type="protein sequence ID" value="TYQ02240.1"/>
    <property type="molecule type" value="Genomic_DNA"/>
</dbReference>
<dbReference type="Gene3D" id="3.10.129.10">
    <property type="entry name" value="Hotdog Thioesterase"/>
    <property type="match status" value="1"/>
</dbReference>